<protein>
    <submittedName>
        <fullName evidence="2">Uncharacterized protein</fullName>
    </submittedName>
</protein>
<proteinExistence type="predicted"/>
<comment type="caution">
    <text evidence="2">The sequence shown here is derived from an EMBL/GenBank/DDBJ whole genome shotgun (WGS) entry which is preliminary data.</text>
</comment>
<name>A0A6H9Z3B2_9ACTN</name>
<dbReference type="Pfam" id="PF14440">
    <property type="entry name" value="XOO_2897-deam"/>
    <property type="match status" value="1"/>
</dbReference>
<evidence type="ECO:0000256" key="1">
    <source>
        <dbReference type="SAM" id="MobiDB-lite"/>
    </source>
</evidence>
<feature type="compositionally biased region" description="Basic and acidic residues" evidence="1">
    <location>
        <begin position="70"/>
        <end position="87"/>
    </location>
</feature>
<dbReference type="RefSeq" id="WP_151561463.1">
    <property type="nucleotide sequence ID" value="NZ_WBMT01000008.1"/>
</dbReference>
<dbReference type="InterPro" id="IPR032722">
    <property type="entry name" value="Deaminase_XOO_2897"/>
</dbReference>
<dbReference type="AlphaFoldDB" id="A0A6H9Z3B2"/>
<accession>A0A6H9Z3B2</accession>
<keyword evidence="3" id="KW-1185">Reference proteome</keyword>
<feature type="compositionally biased region" description="Basic and acidic residues" evidence="1">
    <location>
        <begin position="45"/>
        <end position="61"/>
    </location>
</feature>
<organism evidence="2 3">
    <name type="scientific">Actinomadura rudentiformis</name>
    <dbReference type="NCBI Taxonomy" id="359158"/>
    <lineage>
        <taxon>Bacteria</taxon>
        <taxon>Bacillati</taxon>
        <taxon>Actinomycetota</taxon>
        <taxon>Actinomycetes</taxon>
        <taxon>Streptosporangiales</taxon>
        <taxon>Thermomonosporaceae</taxon>
        <taxon>Actinomadura</taxon>
    </lineage>
</organism>
<dbReference type="EMBL" id="WBMT01000008">
    <property type="protein sequence ID" value="KAB2347840.1"/>
    <property type="molecule type" value="Genomic_DNA"/>
</dbReference>
<evidence type="ECO:0000313" key="3">
    <source>
        <dbReference type="Proteomes" id="UP000468735"/>
    </source>
</evidence>
<sequence>MGKGGGKGGTGKVAGEVGGIFGKAGSKLFRFKHSPDGKVLGLDPKNIDPKTRERWRNDRKSQKPGPGDKVTSRKLDPDDPNLDPKDREMMDAVEKSRQERGDSSGNNYAAIRYVDTDGKERILVTNSDGVHSERMGGNYLLDNGIDPNNIRGIYTERSPCDINSSYCDQWIKKHAPNADVSHRFDYGIDGTSKYQANSQHRKYREGLF</sequence>
<dbReference type="OrthoDB" id="9111418at2"/>
<dbReference type="Proteomes" id="UP000468735">
    <property type="component" value="Unassembled WGS sequence"/>
</dbReference>
<evidence type="ECO:0000313" key="2">
    <source>
        <dbReference type="EMBL" id="KAB2347840.1"/>
    </source>
</evidence>
<feature type="region of interest" description="Disordered" evidence="1">
    <location>
        <begin position="31"/>
        <end position="87"/>
    </location>
</feature>
<reference evidence="2 3" key="1">
    <citation type="submission" date="2019-09" db="EMBL/GenBank/DDBJ databases">
        <title>Actinomadura physcomitrii sp. nov., a novel actinomycete isolated from moss [Physcomitrium sphaericum (Ludw) Fuernr].</title>
        <authorList>
            <person name="Zhuang X."/>
            <person name="Liu C."/>
        </authorList>
    </citation>
    <scope>NUCLEOTIDE SEQUENCE [LARGE SCALE GENOMIC DNA]</scope>
    <source>
        <strain evidence="2 3">HMC1</strain>
    </source>
</reference>
<gene>
    <name evidence="2" type="ORF">F8566_18275</name>
</gene>